<feature type="binding site" evidence="16">
    <location>
        <position position="74"/>
    </location>
    <ligand>
        <name>Ca(2+)</name>
        <dbReference type="ChEBI" id="CHEBI:29108"/>
        <label>1</label>
    </ligand>
</feature>
<dbReference type="FunFam" id="1.10.420.10:FF:000007">
    <property type="entry name" value="Peroxidase"/>
    <property type="match status" value="1"/>
</dbReference>
<reference evidence="21 22" key="1">
    <citation type="submission" date="2024-01" db="EMBL/GenBank/DDBJ databases">
        <title>The genomes of 5 underutilized Papilionoideae crops provide insights into root nodulation and disease resistanc.</title>
        <authorList>
            <person name="Jiang F."/>
        </authorList>
    </citation>
    <scope>NUCLEOTIDE SEQUENCE [LARGE SCALE GENOMIC DNA]</scope>
    <source>
        <strain evidence="21">LVBAO_FW01</strain>
        <tissue evidence="21">Leaves</tissue>
    </source>
</reference>
<dbReference type="PRINTS" id="PR00458">
    <property type="entry name" value="PEROXIDASE"/>
</dbReference>
<dbReference type="EMBL" id="JAYMYQ010000001">
    <property type="protein sequence ID" value="KAK7362029.1"/>
    <property type="molecule type" value="Genomic_DNA"/>
</dbReference>
<keyword evidence="13 19" id="KW-0376">Hydrogen peroxide</keyword>
<evidence type="ECO:0000256" key="9">
    <source>
        <dbReference type="ARBA" id="ARBA00022729"/>
    </source>
</evidence>
<evidence type="ECO:0000256" key="4">
    <source>
        <dbReference type="ARBA" id="ARBA00012313"/>
    </source>
</evidence>
<dbReference type="InterPro" id="IPR002016">
    <property type="entry name" value="Haem_peroxidase"/>
</dbReference>
<name>A0AAN9R8S3_CANGL</name>
<feature type="chain" id="PRO_5042665730" description="Peroxidase" evidence="19">
    <location>
        <begin position="23"/>
        <end position="327"/>
    </location>
</feature>
<evidence type="ECO:0000259" key="20">
    <source>
        <dbReference type="PROSITE" id="PS50873"/>
    </source>
</evidence>
<evidence type="ECO:0000256" key="8">
    <source>
        <dbReference type="ARBA" id="ARBA00022723"/>
    </source>
</evidence>
<keyword evidence="22" id="KW-1185">Reference proteome</keyword>
<dbReference type="GO" id="GO:0006979">
    <property type="term" value="P:response to oxidative stress"/>
    <property type="evidence" value="ECO:0007669"/>
    <property type="project" value="UniProtKB-UniRule"/>
</dbReference>
<comment type="similarity">
    <text evidence="3">Belongs to the peroxidase family. Ascorbate peroxidase subfamily.</text>
</comment>
<keyword evidence="8 16" id="KW-0479">Metal-binding</keyword>
<dbReference type="GO" id="GO:0005576">
    <property type="term" value="C:extracellular region"/>
    <property type="evidence" value="ECO:0007669"/>
    <property type="project" value="UniProtKB-SubCell"/>
</dbReference>
<keyword evidence="10 19" id="KW-0560">Oxidoreductase</keyword>
<evidence type="ECO:0000256" key="16">
    <source>
        <dbReference type="PIRSR" id="PIRSR600823-3"/>
    </source>
</evidence>
<accession>A0AAN9R8S3</accession>
<feature type="binding site" evidence="16">
    <location>
        <position position="72"/>
    </location>
    <ligand>
        <name>Ca(2+)</name>
        <dbReference type="ChEBI" id="CHEBI:29108"/>
        <label>1</label>
    </ligand>
</feature>
<evidence type="ECO:0000256" key="14">
    <source>
        <dbReference type="PIRSR" id="PIRSR600823-1"/>
    </source>
</evidence>
<dbReference type="PANTHER" id="PTHR31517:SF17">
    <property type="entry name" value="PEROXIDASE 6"/>
    <property type="match status" value="1"/>
</dbReference>
<dbReference type="PRINTS" id="PR00461">
    <property type="entry name" value="PLPEROXIDASE"/>
</dbReference>
<evidence type="ECO:0000256" key="17">
    <source>
        <dbReference type="PIRSR" id="PIRSR600823-4"/>
    </source>
</evidence>
<comment type="caution">
    <text evidence="21">The sequence shown here is derived from an EMBL/GenBank/DDBJ whole genome shotgun (WGS) entry which is preliminary data.</text>
</comment>
<evidence type="ECO:0000256" key="1">
    <source>
        <dbReference type="ARBA" id="ARBA00000189"/>
    </source>
</evidence>
<dbReference type="CDD" id="cd00693">
    <property type="entry name" value="secretory_peroxidase"/>
    <property type="match status" value="1"/>
</dbReference>
<feature type="disulfide bond" evidence="18">
    <location>
        <begin position="66"/>
        <end position="71"/>
    </location>
</feature>
<protein>
    <recommendedName>
        <fullName evidence="4 19">Peroxidase</fullName>
        <ecNumber evidence="4 19">1.11.1.7</ecNumber>
    </recommendedName>
</protein>
<evidence type="ECO:0000256" key="18">
    <source>
        <dbReference type="PIRSR" id="PIRSR600823-5"/>
    </source>
</evidence>
<dbReference type="PROSITE" id="PS00436">
    <property type="entry name" value="PEROXIDASE_2"/>
    <property type="match status" value="1"/>
</dbReference>
<dbReference type="PROSITE" id="PS50873">
    <property type="entry name" value="PEROXIDASE_4"/>
    <property type="match status" value="1"/>
</dbReference>
<dbReference type="SUPFAM" id="SSF48113">
    <property type="entry name" value="Heme-dependent peroxidases"/>
    <property type="match status" value="1"/>
</dbReference>
<proteinExistence type="inferred from homology"/>
<feature type="binding site" evidence="16">
    <location>
        <position position="193"/>
    </location>
    <ligand>
        <name>Ca(2+)</name>
        <dbReference type="ChEBI" id="CHEBI:29108"/>
        <label>2</label>
    </ligand>
</feature>
<keyword evidence="12 18" id="KW-1015">Disulfide bond</keyword>
<evidence type="ECO:0000256" key="13">
    <source>
        <dbReference type="ARBA" id="ARBA00023324"/>
    </source>
</evidence>
<evidence type="ECO:0000256" key="10">
    <source>
        <dbReference type="ARBA" id="ARBA00023002"/>
    </source>
</evidence>
<feature type="disulfide bond" evidence="18">
    <location>
        <begin position="120"/>
        <end position="321"/>
    </location>
</feature>
<dbReference type="InterPro" id="IPR010255">
    <property type="entry name" value="Haem_peroxidase_sf"/>
</dbReference>
<dbReference type="Gene3D" id="1.10.520.10">
    <property type="match status" value="1"/>
</dbReference>
<evidence type="ECO:0000256" key="6">
    <source>
        <dbReference type="ARBA" id="ARBA00022559"/>
    </source>
</evidence>
<feature type="site" description="Transition state stabilizer" evidence="17">
    <location>
        <position position="60"/>
    </location>
</feature>
<feature type="domain" description="Plant heme peroxidase family profile" evidence="20">
    <location>
        <begin position="23"/>
        <end position="325"/>
    </location>
</feature>
<comment type="similarity">
    <text evidence="19">Belongs to the peroxidase family. Classical plant (class III) peroxidase subfamily.</text>
</comment>
<dbReference type="Pfam" id="PF00141">
    <property type="entry name" value="peroxidase"/>
    <property type="match status" value="1"/>
</dbReference>
<comment type="function">
    <text evidence="2">Removal of H(2)O(2), oxidation of toxic reductants, biosynthesis and degradation of lignin, suberization, auxin catabolism, response to environmental stresses such as wounding, pathogen attack and oxidative stress. These functions might be dependent on each isozyme/isoform in each plant tissue.</text>
</comment>
<keyword evidence="5 19" id="KW-0964">Secreted</keyword>
<feature type="binding site" evidence="16">
    <location>
        <position position="68"/>
    </location>
    <ligand>
        <name>Ca(2+)</name>
        <dbReference type="ChEBI" id="CHEBI:29108"/>
        <label>1</label>
    </ligand>
</feature>
<feature type="binding site" description="axial binding residue" evidence="16">
    <location>
        <position position="192"/>
    </location>
    <ligand>
        <name>heme b</name>
        <dbReference type="ChEBI" id="CHEBI:60344"/>
    </ligand>
    <ligandPart>
        <name>Fe</name>
        <dbReference type="ChEBI" id="CHEBI:18248"/>
    </ligandPart>
</feature>
<comment type="cofactor">
    <cofactor evidence="16 19">
        <name>Ca(2+)</name>
        <dbReference type="ChEBI" id="CHEBI:29108"/>
    </cofactor>
    <text evidence="16 19">Binds 2 calcium ions per subunit.</text>
</comment>
<keyword evidence="9 19" id="KW-0732">Signal</keyword>
<organism evidence="21 22">
    <name type="scientific">Canavalia gladiata</name>
    <name type="common">Sword bean</name>
    <name type="synonym">Dolichos gladiatus</name>
    <dbReference type="NCBI Taxonomy" id="3824"/>
    <lineage>
        <taxon>Eukaryota</taxon>
        <taxon>Viridiplantae</taxon>
        <taxon>Streptophyta</taxon>
        <taxon>Embryophyta</taxon>
        <taxon>Tracheophyta</taxon>
        <taxon>Spermatophyta</taxon>
        <taxon>Magnoliopsida</taxon>
        <taxon>eudicotyledons</taxon>
        <taxon>Gunneridae</taxon>
        <taxon>Pentapetalae</taxon>
        <taxon>rosids</taxon>
        <taxon>fabids</taxon>
        <taxon>Fabales</taxon>
        <taxon>Fabaceae</taxon>
        <taxon>Papilionoideae</taxon>
        <taxon>50 kb inversion clade</taxon>
        <taxon>NPAAA clade</taxon>
        <taxon>indigoferoid/millettioid clade</taxon>
        <taxon>Phaseoleae</taxon>
        <taxon>Canavalia</taxon>
    </lineage>
</organism>
<feature type="disulfide bond" evidence="18">
    <location>
        <begin position="199"/>
        <end position="231"/>
    </location>
</feature>
<feature type="binding site" evidence="16">
    <location>
        <position position="248"/>
    </location>
    <ligand>
        <name>Ca(2+)</name>
        <dbReference type="ChEBI" id="CHEBI:29108"/>
        <label>2</label>
    </ligand>
</feature>
<dbReference type="PROSITE" id="PS00435">
    <property type="entry name" value="PEROXIDASE_1"/>
    <property type="match status" value="1"/>
</dbReference>
<dbReference type="GO" id="GO:0042744">
    <property type="term" value="P:hydrogen peroxide catabolic process"/>
    <property type="evidence" value="ECO:0007669"/>
    <property type="project" value="UniProtKB-KW"/>
</dbReference>
<evidence type="ECO:0000256" key="11">
    <source>
        <dbReference type="ARBA" id="ARBA00023004"/>
    </source>
</evidence>
<evidence type="ECO:0000256" key="7">
    <source>
        <dbReference type="ARBA" id="ARBA00022617"/>
    </source>
</evidence>
<comment type="cofactor">
    <cofactor evidence="16 19">
        <name>heme b</name>
        <dbReference type="ChEBI" id="CHEBI:60344"/>
    </cofactor>
    <text evidence="16 19">Binds 1 heme b (iron(II)-protoporphyrin IX) group per subunit.</text>
</comment>
<dbReference type="Proteomes" id="UP001367508">
    <property type="component" value="Unassembled WGS sequence"/>
</dbReference>
<evidence type="ECO:0000256" key="12">
    <source>
        <dbReference type="ARBA" id="ARBA00023157"/>
    </source>
</evidence>
<feature type="binding site" evidence="15">
    <location>
        <position position="162"/>
    </location>
    <ligand>
        <name>substrate</name>
    </ligand>
</feature>
<keyword evidence="7 19" id="KW-0349">Heme</keyword>
<evidence type="ECO:0000256" key="2">
    <source>
        <dbReference type="ARBA" id="ARBA00002322"/>
    </source>
</evidence>
<feature type="binding site" evidence="16">
    <location>
        <position position="245"/>
    </location>
    <ligand>
        <name>Ca(2+)</name>
        <dbReference type="ChEBI" id="CHEBI:29108"/>
        <label>2</label>
    </ligand>
</feature>
<comment type="catalytic activity">
    <reaction evidence="1 19">
        <text>2 a phenolic donor + H2O2 = 2 a phenolic radical donor + 2 H2O</text>
        <dbReference type="Rhea" id="RHEA:56136"/>
        <dbReference type="ChEBI" id="CHEBI:15377"/>
        <dbReference type="ChEBI" id="CHEBI:16240"/>
        <dbReference type="ChEBI" id="CHEBI:139520"/>
        <dbReference type="ChEBI" id="CHEBI:139521"/>
        <dbReference type="EC" id="1.11.1.7"/>
    </reaction>
</comment>
<feature type="active site" description="Proton acceptor" evidence="14">
    <location>
        <position position="64"/>
    </location>
</feature>
<keyword evidence="11 16" id="KW-0408">Iron</keyword>
<evidence type="ECO:0000313" key="22">
    <source>
        <dbReference type="Proteomes" id="UP001367508"/>
    </source>
</evidence>
<feature type="signal peptide" evidence="19">
    <location>
        <begin position="1"/>
        <end position="22"/>
    </location>
</feature>
<feature type="binding site" evidence="16">
    <location>
        <position position="253"/>
    </location>
    <ligand>
        <name>Ca(2+)</name>
        <dbReference type="ChEBI" id="CHEBI:29108"/>
        <label>2</label>
    </ligand>
</feature>
<dbReference type="GO" id="GO:0140825">
    <property type="term" value="F:lactoperoxidase activity"/>
    <property type="evidence" value="ECO:0007669"/>
    <property type="project" value="UniProtKB-EC"/>
</dbReference>
<evidence type="ECO:0000256" key="15">
    <source>
        <dbReference type="PIRSR" id="PIRSR600823-2"/>
    </source>
</evidence>
<dbReference type="InterPro" id="IPR019794">
    <property type="entry name" value="Peroxidases_AS"/>
</dbReference>
<evidence type="ECO:0000313" key="21">
    <source>
        <dbReference type="EMBL" id="KAK7362029.1"/>
    </source>
</evidence>
<dbReference type="FunFam" id="1.10.520.10:FF:000008">
    <property type="entry name" value="Peroxidase"/>
    <property type="match status" value="1"/>
</dbReference>
<dbReference type="InterPro" id="IPR033905">
    <property type="entry name" value="Secretory_peroxidase"/>
</dbReference>
<feature type="binding site" evidence="16">
    <location>
        <position position="70"/>
    </location>
    <ligand>
        <name>Ca(2+)</name>
        <dbReference type="ChEBI" id="CHEBI:29108"/>
        <label>1</label>
    </ligand>
</feature>
<dbReference type="GO" id="GO:0046872">
    <property type="term" value="F:metal ion binding"/>
    <property type="evidence" value="ECO:0007669"/>
    <property type="project" value="UniProtKB-UniRule"/>
</dbReference>
<feature type="disulfide bond" evidence="18">
    <location>
        <begin position="33"/>
        <end position="114"/>
    </location>
</feature>
<feature type="binding site" evidence="16">
    <location>
        <position position="86"/>
    </location>
    <ligand>
        <name>Ca(2+)</name>
        <dbReference type="ChEBI" id="CHEBI:29108"/>
        <label>1</label>
    </ligand>
</feature>
<dbReference type="InterPro" id="IPR000823">
    <property type="entry name" value="Peroxidase_pln"/>
</dbReference>
<evidence type="ECO:0000256" key="19">
    <source>
        <dbReference type="RuleBase" id="RU362060"/>
    </source>
</evidence>
<dbReference type="EC" id="1.11.1.7" evidence="4 19"/>
<dbReference type="AlphaFoldDB" id="A0AAN9R8S3"/>
<feature type="binding site" evidence="16">
    <location>
        <position position="65"/>
    </location>
    <ligand>
        <name>Ca(2+)</name>
        <dbReference type="ChEBI" id="CHEBI:29108"/>
        <label>1</label>
    </ligand>
</feature>
<dbReference type="InterPro" id="IPR019793">
    <property type="entry name" value="Peroxidases_heam-ligand_BS"/>
</dbReference>
<gene>
    <name evidence="21" type="ORF">VNO77_04126</name>
</gene>
<comment type="subcellular location">
    <subcellularLocation>
        <location evidence="19">Secreted</location>
    </subcellularLocation>
</comment>
<evidence type="ECO:0000256" key="3">
    <source>
        <dbReference type="ARBA" id="ARBA00006873"/>
    </source>
</evidence>
<keyword evidence="6 19" id="KW-0575">Peroxidase</keyword>
<keyword evidence="16 19" id="KW-0106">Calcium</keyword>
<evidence type="ECO:0000256" key="5">
    <source>
        <dbReference type="ARBA" id="ARBA00022525"/>
    </source>
</evidence>
<dbReference type="PANTHER" id="PTHR31517">
    <property type="match status" value="1"/>
</dbReference>
<sequence length="327" mass="36380">MTYNKSLLFLLISLSLFPLIQPKLTTNYYQNSCPTFDETIQKIVTEKQFSTPATAAAALRLFFHDCMVGGCDASILVTSNSFNKAERDAEINLSLAGDGFDVVMRAKTALELECPGVASCADILATVARDLVVTTGGPFYKVRLGRKDGFESKAADSENQYPLPNMTMSEVIAIFERKGFNVQEMVALAGAHTIGFSHCIEFSNRLFNFSKNSDYDPAYNPTYAAGLRKLCANYTKDPSMSAFNDIMTPGKFDNMYYKNLQKGMGLLATDSAMFVDKRTKPFVDMYAANQNKFFQDFAHAMEKVSVLNIKTGKKGEVRRRCDSFNQL</sequence>
<dbReference type="Gene3D" id="1.10.420.10">
    <property type="entry name" value="Peroxidase, domain 2"/>
    <property type="match status" value="1"/>
</dbReference>
<dbReference type="GO" id="GO:0020037">
    <property type="term" value="F:heme binding"/>
    <property type="evidence" value="ECO:0007669"/>
    <property type="project" value="UniProtKB-UniRule"/>
</dbReference>